<dbReference type="Proteomes" id="UP000285211">
    <property type="component" value="Unassembled WGS sequence"/>
</dbReference>
<dbReference type="EMBL" id="SACJ01000007">
    <property type="protein sequence ID" value="RVT74969.1"/>
    <property type="molecule type" value="Genomic_DNA"/>
</dbReference>
<keyword evidence="2" id="KW-1185">Reference proteome</keyword>
<gene>
    <name evidence="1" type="ORF">EOD40_12410</name>
</gene>
<name>A0A3S2UI18_9FLAO</name>
<reference evidence="1 2" key="1">
    <citation type="submission" date="2019-01" db="EMBL/GenBank/DDBJ databases">
        <authorList>
            <person name="Chen W.-M."/>
        </authorList>
    </citation>
    <scope>NUCLEOTIDE SEQUENCE [LARGE SCALE GENOMIC DNA]</scope>
    <source>
        <strain evidence="1 2">BBQ-12</strain>
    </source>
</reference>
<dbReference type="PROSITE" id="PS51257">
    <property type="entry name" value="PROKAR_LIPOPROTEIN"/>
    <property type="match status" value="1"/>
</dbReference>
<evidence type="ECO:0000313" key="1">
    <source>
        <dbReference type="EMBL" id="RVT74969.1"/>
    </source>
</evidence>
<proteinExistence type="predicted"/>
<dbReference type="AlphaFoldDB" id="A0A3S2UI18"/>
<dbReference type="RefSeq" id="WP_128195991.1">
    <property type="nucleotide sequence ID" value="NZ_SACJ01000007.1"/>
</dbReference>
<sequence length="168" mass="19052">MKVRKWLIAGIFAVQLLSSCEAVRISEISNYKDSEFVFGSNKTALLVGNDDISINEFTKTFSKKYKQKHDFVKQYDSLCAITLKQENIFGEIKHDKSFEFVSNDPLTFTQEQQKKVDSLFTNTKADYLIRISGHEITNSIQGSPGMPVAMSGEEVWVCLQVLKVKVVL</sequence>
<accession>A0A3S2UI18</accession>
<dbReference type="OrthoDB" id="1339845at2"/>
<protein>
    <recommendedName>
        <fullName evidence="3">Lipoprotein</fullName>
    </recommendedName>
</protein>
<organism evidence="1 2">
    <name type="scientific">Flavobacterium sufflavum</name>
    <dbReference type="NCBI Taxonomy" id="1921138"/>
    <lineage>
        <taxon>Bacteria</taxon>
        <taxon>Pseudomonadati</taxon>
        <taxon>Bacteroidota</taxon>
        <taxon>Flavobacteriia</taxon>
        <taxon>Flavobacteriales</taxon>
        <taxon>Flavobacteriaceae</taxon>
        <taxon>Flavobacterium</taxon>
    </lineage>
</organism>
<comment type="caution">
    <text evidence="1">The sequence shown here is derived from an EMBL/GenBank/DDBJ whole genome shotgun (WGS) entry which is preliminary data.</text>
</comment>
<evidence type="ECO:0008006" key="3">
    <source>
        <dbReference type="Google" id="ProtNLM"/>
    </source>
</evidence>
<evidence type="ECO:0000313" key="2">
    <source>
        <dbReference type="Proteomes" id="UP000285211"/>
    </source>
</evidence>